<accession>A0A941GJ45</accession>
<evidence type="ECO:0008006" key="2">
    <source>
        <dbReference type="Google" id="ProtNLM"/>
    </source>
</evidence>
<dbReference type="AlphaFoldDB" id="A0A941GJ45"/>
<organism evidence="1">
    <name type="scientific">Niallia circulans</name>
    <name type="common">Bacillus circulans</name>
    <dbReference type="NCBI Taxonomy" id="1397"/>
    <lineage>
        <taxon>Bacteria</taxon>
        <taxon>Bacillati</taxon>
        <taxon>Bacillota</taxon>
        <taxon>Bacilli</taxon>
        <taxon>Bacillales</taxon>
        <taxon>Bacillaceae</taxon>
        <taxon>Niallia</taxon>
    </lineage>
</organism>
<sequence length="93" mass="10593">MKYTNANNVLPEKLIAEIQKYVQGETLYIPKQENAYKKWGTSSGGRKMLDRRNHAIKAAFAKGSTIYALAKEHHLSTETIKKIVYSNKNEGKH</sequence>
<dbReference type="NCBIfam" id="NF040785">
    <property type="entry name" value="CD3324_fam"/>
    <property type="match status" value="1"/>
</dbReference>
<dbReference type="InterPro" id="IPR009057">
    <property type="entry name" value="Homeodomain-like_sf"/>
</dbReference>
<dbReference type="SUPFAM" id="SSF46689">
    <property type="entry name" value="Homeodomain-like"/>
    <property type="match status" value="1"/>
</dbReference>
<name>A0A941GJ45_NIACI</name>
<proteinExistence type="predicted"/>
<dbReference type="InterPro" id="IPR052411">
    <property type="entry name" value="c-mor_Regulatory_Protein"/>
</dbReference>
<dbReference type="PANTHER" id="PTHR37812:SF1">
    <property type="entry name" value="MU-LIKE PROPHAGE FLUMU PROTEIN C"/>
    <property type="match status" value="1"/>
</dbReference>
<evidence type="ECO:0000313" key="1">
    <source>
        <dbReference type="EMBL" id="MBR8672573.1"/>
    </source>
</evidence>
<dbReference type="EMBL" id="JAGTPX010000048">
    <property type="protein sequence ID" value="MBR8672573.1"/>
    <property type="molecule type" value="Genomic_DNA"/>
</dbReference>
<dbReference type="PANTHER" id="PTHR37812">
    <property type="entry name" value="MU-LIKE PROPHAGE FLUMU PROTEIN C"/>
    <property type="match status" value="1"/>
</dbReference>
<reference evidence="1" key="1">
    <citation type="submission" date="2021-04" db="EMBL/GenBank/DDBJ databases">
        <title>Genomic analysis of electroactive and textile dye degrading Bacillus circulans strain: DC10 isolated from constructed wetland-microbial fuel cells treating textile dye wastewaters.</title>
        <authorList>
            <person name="Patel D.U."/>
            <person name="Desai C.R."/>
        </authorList>
    </citation>
    <scope>NUCLEOTIDE SEQUENCE</scope>
    <source>
        <strain evidence="1">DC10</strain>
    </source>
</reference>
<dbReference type="InterPro" id="IPR049739">
    <property type="entry name" value="YraL-like"/>
</dbReference>
<dbReference type="Gene3D" id="1.10.10.60">
    <property type="entry name" value="Homeodomain-like"/>
    <property type="match status" value="1"/>
</dbReference>
<protein>
    <recommendedName>
        <fullName evidence="2">Mor transcription activator domain-containing protein</fullName>
    </recommendedName>
</protein>
<comment type="caution">
    <text evidence="1">The sequence shown here is derived from an EMBL/GenBank/DDBJ whole genome shotgun (WGS) entry which is preliminary data.</text>
</comment>
<gene>
    <name evidence="1" type="ORF">KD144_23855</name>
</gene>
<dbReference type="RefSeq" id="WP_212121737.1">
    <property type="nucleotide sequence ID" value="NZ_JAGTPX020000043.1"/>
</dbReference>